<organism evidence="1 2">
    <name type="scientific">Bradyrhizobium japonicum</name>
    <dbReference type="NCBI Taxonomy" id="375"/>
    <lineage>
        <taxon>Bacteria</taxon>
        <taxon>Pseudomonadati</taxon>
        <taxon>Pseudomonadota</taxon>
        <taxon>Alphaproteobacteria</taxon>
        <taxon>Hyphomicrobiales</taxon>
        <taxon>Nitrobacteraceae</taxon>
        <taxon>Bradyrhizobium</taxon>
    </lineage>
</organism>
<reference evidence="1 2" key="1">
    <citation type="submission" date="2014-09" db="EMBL/GenBank/DDBJ databases">
        <title>Draft genome of Bradyrhizobium japonicum Is-34.</title>
        <authorList>
            <person name="Tsurumaru H."/>
            <person name="Yamakawa T."/>
            <person name="Hashimoto S."/>
            <person name="Okizaki K."/>
            <person name="Kanesaki Y."/>
            <person name="Yoshikawa H."/>
            <person name="Yajima S."/>
        </authorList>
    </citation>
    <scope>NUCLEOTIDE SEQUENCE [LARGE SCALE GENOMIC DNA]</scope>
    <source>
        <strain evidence="1 2">Is-34</strain>
    </source>
</reference>
<accession>A0A0A3XMB0</accession>
<protein>
    <recommendedName>
        <fullName evidence="3">Type III effector NopAM</fullName>
    </recommendedName>
</protein>
<proteinExistence type="predicted"/>
<comment type="caution">
    <text evidence="1">The sequence shown here is derived from an EMBL/GenBank/DDBJ whole genome shotgun (WGS) entry which is preliminary data.</text>
</comment>
<evidence type="ECO:0008006" key="3">
    <source>
        <dbReference type="Google" id="ProtNLM"/>
    </source>
</evidence>
<sequence>MSVSQACSTTNTANLARALLSLGQSRAITTASIRAAHAGIAMCRPQMHQCAARALNPVSHRRALANITDMLSCAARPGDPPRAVTYPMSMDAHASVACQQALAGRLRLFEFMPDRQHPVAGSLGQP</sequence>
<dbReference type="EMBL" id="JRPN01000033">
    <property type="protein sequence ID" value="KGT74419.1"/>
    <property type="molecule type" value="Genomic_DNA"/>
</dbReference>
<dbReference type="Proteomes" id="UP000030377">
    <property type="component" value="Unassembled WGS sequence"/>
</dbReference>
<gene>
    <name evidence="1" type="ORF">MA20_39000</name>
</gene>
<evidence type="ECO:0000313" key="1">
    <source>
        <dbReference type="EMBL" id="KGT74419.1"/>
    </source>
</evidence>
<evidence type="ECO:0000313" key="2">
    <source>
        <dbReference type="Proteomes" id="UP000030377"/>
    </source>
</evidence>
<name>A0A0A3XMB0_BRAJP</name>
<dbReference type="AlphaFoldDB" id="A0A0A3XMB0"/>